<sequence>MNMLRKAAKNPCSGPAWLVTLLLLTGILISCGIGVRTRALFGDDLAVSVSLSPEANLNSPVALELVLIYNEKMMAYLSEKTARQWFEERKQIRRDYIENQDFNAWYWEWVPGQDVPDQEIPLTPRAVGGIIFADYLSPGNHRARFDPFKDIRIHLRTEDFVVTIVD</sequence>
<dbReference type="AlphaFoldDB" id="A0A401FYV4"/>
<evidence type="ECO:0000313" key="1">
    <source>
        <dbReference type="EMBL" id="GBC62151.1"/>
    </source>
</evidence>
<proteinExistence type="predicted"/>
<dbReference type="RefSeq" id="WP_124329350.1">
    <property type="nucleotide sequence ID" value="NZ_BEXT01000001.1"/>
</dbReference>
<dbReference type="PROSITE" id="PS51257">
    <property type="entry name" value="PROKAR_LIPOPROTEIN"/>
    <property type="match status" value="1"/>
</dbReference>
<reference evidence="2" key="2">
    <citation type="submission" date="2019-01" db="EMBL/GenBank/DDBJ databases">
        <title>Genome sequence of Desulfonema ishimotonii strain Tokyo 01.</title>
        <authorList>
            <person name="Fukui M."/>
        </authorList>
    </citation>
    <scope>NUCLEOTIDE SEQUENCE [LARGE SCALE GENOMIC DNA]</scope>
    <source>
        <strain evidence="2">Tokyo 01</strain>
    </source>
</reference>
<name>A0A401FYV4_9BACT</name>
<comment type="caution">
    <text evidence="1">The sequence shown here is derived from an EMBL/GenBank/DDBJ whole genome shotgun (WGS) entry which is preliminary data.</text>
</comment>
<accession>A0A401FYV4</accession>
<dbReference type="OrthoDB" id="8588447at2"/>
<dbReference type="Proteomes" id="UP000288096">
    <property type="component" value="Unassembled WGS sequence"/>
</dbReference>
<protein>
    <recommendedName>
        <fullName evidence="3">Type VI secretion protein</fullName>
    </recommendedName>
</protein>
<organism evidence="1 2">
    <name type="scientific">Desulfonema ishimotonii</name>
    <dbReference type="NCBI Taxonomy" id="45657"/>
    <lineage>
        <taxon>Bacteria</taxon>
        <taxon>Pseudomonadati</taxon>
        <taxon>Thermodesulfobacteriota</taxon>
        <taxon>Desulfobacteria</taxon>
        <taxon>Desulfobacterales</taxon>
        <taxon>Desulfococcaceae</taxon>
        <taxon>Desulfonema</taxon>
    </lineage>
</organism>
<gene>
    <name evidence="1" type="ORF">DENIS_3114</name>
</gene>
<evidence type="ECO:0008006" key="3">
    <source>
        <dbReference type="Google" id="ProtNLM"/>
    </source>
</evidence>
<evidence type="ECO:0000313" key="2">
    <source>
        <dbReference type="Proteomes" id="UP000288096"/>
    </source>
</evidence>
<dbReference type="EMBL" id="BEXT01000001">
    <property type="protein sequence ID" value="GBC62151.1"/>
    <property type="molecule type" value="Genomic_DNA"/>
</dbReference>
<keyword evidence="2" id="KW-1185">Reference proteome</keyword>
<reference evidence="2" key="1">
    <citation type="submission" date="2017-11" db="EMBL/GenBank/DDBJ databases">
        <authorList>
            <person name="Watanabe M."/>
            <person name="Kojima H."/>
        </authorList>
    </citation>
    <scope>NUCLEOTIDE SEQUENCE [LARGE SCALE GENOMIC DNA]</scope>
    <source>
        <strain evidence="2">Tokyo 01</strain>
    </source>
</reference>